<gene>
    <name evidence="2" type="ORF">WN55_09138</name>
</gene>
<dbReference type="EMBL" id="KQ434839">
    <property type="protein sequence ID" value="KZC08075.1"/>
    <property type="molecule type" value="Genomic_DNA"/>
</dbReference>
<accession>A0A154P823</accession>
<proteinExistence type="predicted"/>
<organism evidence="2 3">
    <name type="scientific">Dufourea novaeangliae</name>
    <name type="common">Sweat bee</name>
    <dbReference type="NCBI Taxonomy" id="178035"/>
    <lineage>
        <taxon>Eukaryota</taxon>
        <taxon>Metazoa</taxon>
        <taxon>Ecdysozoa</taxon>
        <taxon>Arthropoda</taxon>
        <taxon>Hexapoda</taxon>
        <taxon>Insecta</taxon>
        <taxon>Pterygota</taxon>
        <taxon>Neoptera</taxon>
        <taxon>Endopterygota</taxon>
        <taxon>Hymenoptera</taxon>
        <taxon>Apocrita</taxon>
        <taxon>Aculeata</taxon>
        <taxon>Apoidea</taxon>
        <taxon>Anthophila</taxon>
        <taxon>Halictidae</taxon>
        <taxon>Rophitinae</taxon>
        <taxon>Dufourea</taxon>
    </lineage>
</organism>
<keyword evidence="3" id="KW-1185">Reference proteome</keyword>
<evidence type="ECO:0000313" key="2">
    <source>
        <dbReference type="EMBL" id="KZC08075.1"/>
    </source>
</evidence>
<evidence type="ECO:0000256" key="1">
    <source>
        <dbReference type="SAM" id="MobiDB-lite"/>
    </source>
</evidence>
<sequence length="58" mass="6642">MLKHATGTRNLQSRPYNDFNFPFSLEATPRNYTKKSSPLSSLCVQQARGQFASNRYSE</sequence>
<dbReference type="Proteomes" id="UP000076502">
    <property type="component" value="Unassembled WGS sequence"/>
</dbReference>
<protein>
    <submittedName>
        <fullName evidence="2">Uncharacterized protein</fullName>
    </submittedName>
</protein>
<dbReference type="AlphaFoldDB" id="A0A154P823"/>
<feature type="region of interest" description="Disordered" evidence="1">
    <location>
        <begin position="1"/>
        <end position="21"/>
    </location>
</feature>
<evidence type="ECO:0000313" key="3">
    <source>
        <dbReference type="Proteomes" id="UP000076502"/>
    </source>
</evidence>
<name>A0A154P823_DUFNO</name>
<reference evidence="2 3" key="1">
    <citation type="submission" date="2015-07" db="EMBL/GenBank/DDBJ databases">
        <title>The genome of Dufourea novaeangliae.</title>
        <authorList>
            <person name="Pan H."/>
            <person name="Kapheim K."/>
        </authorList>
    </citation>
    <scope>NUCLEOTIDE SEQUENCE [LARGE SCALE GENOMIC DNA]</scope>
    <source>
        <strain evidence="2">0120121106</strain>
        <tissue evidence="2">Whole body</tissue>
    </source>
</reference>